<dbReference type="AlphaFoldDB" id="A0A2U3E0H8"/>
<feature type="region of interest" description="Disordered" evidence="1">
    <location>
        <begin position="1"/>
        <end position="20"/>
    </location>
</feature>
<feature type="region of interest" description="Disordered" evidence="1">
    <location>
        <begin position="400"/>
        <end position="469"/>
    </location>
</feature>
<name>A0A2U3E0H8_PURLI</name>
<evidence type="ECO:0000313" key="2">
    <source>
        <dbReference type="EMBL" id="PWI68020.1"/>
    </source>
</evidence>
<protein>
    <submittedName>
        <fullName evidence="2">Uncharacterized protein</fullName>
    </submittedName>
</protein>
<dbReference type="EMBL" id="LCWV01000016">
    <property type="protein sequence ID" value="PWI68020.1"/>
    <property type="molecule type" value="Genomic_DNA"/>
</dbReference>
<evidence type="ECO:0000256" key="1">
    <source>
        <dbReference type="SAM" id="MobiDB-lite"/>
    </source>
</evidence>
<organism evidence="2 3">
    <name type="scientific">Purpureocillium lilacinum</name>
    <name type="common">Paecilomyces lilacinus</name>
    <dbReference type="NCBI Taxonomy" id="33203"/>
    <lineage>
        <taxon>Eukaryota</taxon>
        <taxon>Fungi</taxon>
        <taxon>Dikarya</taxon>
        <taxon>Ascomycota</taxon>
        <taxon>Pezizomycotina</taxon>
        <taxon>Sordariomycetes</taxon>
        <taxon>Hypocreomycetidae</taxon>
        <taxon>Hypocreales</taxon>
        <taxon>Ophiocordycipitaceae</taxon>
        <taxon>Purpureocillium</taxon>
    </lineage>
</organism>
<comment type="caution">
    <text evidence="2">The sequence shown here is derived from an EMBL/GenBank/DDBJ whole genome shotgun (WGS) entry which is preliminary data.</text>
</comment>
<sequence>MDYSLGGNGQKSPSSEPHWRCLPPSGLVRAFTVIGGHIIERPVPAAPVASLAACHVTAASPAFRPFCPDVKCPSQSSGLIGPQGASRIAARLQANEASRATTRKRLTYDRPEASAARNPVHFLNDFTLPDDTATTGHEVRIPAYSHTREYHHISPVDSNDIGRGLTSGLLRRKDRSHDEEQNSAEGPVFAGGAREPLQPVQLSSLNHELALPENFHPTPPCAEPQLHGSGSCATVAPEVPRRYPGLDERLTDGCVCERGCDVALARGFQPTEELWGLTRQATTRHKHGIARVEAMQAADGSQRVRAQTLECGSEHSNGSEALTWGQRAKYWQATAPKLGTWLGPGEAVALHSALVSALAPAAEVSLASGLPYHPRSSRSCLPGPICPACSRLPRYPARARNRQGLRSEAAAPSLARANSGRIIESSTSQVGMGKRAQAESVHRGQRASPSASSSINNPPRSTPENPSTVAASKRLSLLLPIAPCVQVLRLASAAKQAAGQQIEYRRVTPRAAHVRIPPVPDAQDGAYEEWGSPRVSAISPLWTTPDF</sequence>
<feature type="region of interest" description="Disordered" evidence="1">
    <location>
        <begin position="172"/>
        <end position="192"/>
    </location>
</feature>
<reference evidence="2 3" key="1">
    <citation type="journal article" date="2016" name="Front. Microbiol.">
        <title>Genome and transcriptome sequences reveal the specific parasitism of the nematophagous Purpureocillium lilacinum 36-1.</title>
        <authorList>
            <person name="Xie J."/>
            <person name="Li S."/>
            <person name="Mo C."/>
            <person name="Xiao X."/>
            <person name="Peng D."/>
            <person name="Wang G."/>
            <person name="Xiao Y."/>
        </authorList>
    </citation>
    <scope>NUCLEOTIDE SEQUENCE [LARGE SCALE GENOMIC DNA]</scope>
    <source>
        <strain evidence="2 3">36-1</strain>
    </source>
</reference>
<evidence type="ECO:0000313" key="3">
    <source>
        <dbReference type="Proteomes" id="UP000245956"/>
    </source>
</evidence>
<proteinExistence type="predicted"/>
<feature type="compositionally biased region" description="Low complexity" evidence="1">
    <location>
        <begin position="446"/>
        <end position="459"/>
    </location>
</feature>
<gene>
    <name evidence="2" type="ORF">PCL_02421</name>
</gene>
<accession>A0A2U3E0H8</accession>
<dbReference type="Proteomes" id="UP000245956">
    <property type="component" value="Unassembled WGS sequence"/>
</dbReference>